<name>A0A3N2DKV3_9GAMM</name>
<dbReference type="EMBL" id="RKHR01000005">
    <property type="protein sequence ID" value="ROS00309.1"/>
    <property type="molecule type" value="Genomic_DNA"/>
</dbReference>
<dbReference type="Proteomes" id="UP000275394">
    <property type="component" value="Unassembled WGS sequence"/>
</dbReference>
<organism evidence="1 2">
    <name type="scientific">Sinobacterium caligoides</name>
    <dbReference type="NCBI Taxonomy" id="933926"/>
    <lineage>
        <taxon>Bacteria</taxon>
        <taxon>Pseudomonadati</taxon>
        <taxon>Pseudomonadota</taxon>
        <taxon>Gammaproteobacteria</taxon>
        <taxon>Cellvibrionales</taxon>
        <taxon>Spongiibacteraceae</taxon>
        <taxon>Sinobacterium</taxon>
    </lineage>
</organism>
<sequence>MVSSLLEIVELANGEIVLRSADGDNRPLINIRFGSASDLVSSADRLEVAKAMIQAGMATFAEIVENQEEQADMLTADECFESTETEMICDMVLH</sequence>
<gene>
    <name evidence="1" type="ORF">EDC56_2955</name>
</gene>
<keyword evidence="2" id="KW-1185">Reference proteome</keyword>
<dbReference type="AlphaFoldDB" id="A0A3N2DKV3"/>
<proteinExistence type="predicted"/>
<comment type="caution">
    <text evidence="1">The sequence shown here is derived from an EMBL/GenBank/DDBJ whole genome shotgun (WGS) entry which is preliminary data.</text>
</comment>
<protein>
    <submittedName>
        <fullName evidence="1">Uncharacterized protein</fullName>
    </submittedName>
</protein>
<reference evidence="1 2" key="1">
    <citation type="submission" date="2018-11" db="EMBL/GenBank/DDBJ databases">
        <title>Genomic Encyclopedia of Type Strains, Phase IV (KMG-IV): sequencing the most valuable type-strain genomes for metagenomic binning, comparative biology and taxonomic classification.</title>
        <authorList>
            <person name="Goeker M."/>
        </authorList>
    </citation>
    <scope>NUCLEOTIDE SEQUENCE [LARGE SCALE GENOMIC DNA]</scope>
    <source>
        <strain evidence="1 2">DSM 100316</strain>
    </source>
</reference>
<accession>A0A3N2DKV3</accession>
<evidence type="ECO:0000313" key="1">
    <source>
        <dbReference type="EMBL" id="ROS00309.1"/>
    </source>
</evidence>
<dbReference type="RefSeq" id="WP_211333715.1">
    <property type="nucleotide sequence ID" value="NZ_RKHR01000005.1"/>
</dbReference>
<evidence type="ECO:0000313" key="2">
    <source>
        <dbReference type="Proteomes" id="UP000275394"/>
    </source>
</evidence>